<dbReference type="RefSeq" id="WP_145245709.1">
    <property type="nucleotide sequence ID" value="NZ_CP036278.1"/>
</dbReference>
<accession>A0A518AJ90</accession>
<dbReference type="InterPro" id="IPR036457">
    <property type="entry name" value="PPM-type-like_dom_sf"/>
</dbReference>
<sequence length="285" mass="30319">MVHEGTENNSVAVAEADARVMPRAKLLTASNMDAPVEMPLSDRMVAMVSQRSPTKETANEDSAALLPWGDDAAVLVVADGLGGSALGEEASALAVRRIRLAMSQADPEHVMLRSAILNGIEAANRDVLELGRGAATTLAIAEVTNSTIRTYHVGDSGILLFGGRGKLKLETMAHSPVGYGVEAGLLDANDAMHHEERHLVSNVVGDANLRIEIGSETRFAQRDTLVLASDGLFDNLHSKEIISIARKGPVAKACEALRALARERMIEPKEGMPSKADDLTIVVCR</sequence>
<protein>
    <recommendedName>
        <fullName evidence="1">PPM-type phosphatase domain-containing protein</fullName>
    </recommendedName>
</protein>
<reference evidence="2 3" key="1">
    <citation type="submission" date="2019-02" db="EMBL/GenBank/DDBJ databases">
        <title>Deep-cultivation of Planctomycetes and their phenomic and genomic characterization uncovers novel biology.</title>
        <authorList>
            <person name="Wiegand S."/>
            <person name="Jogler M."/>
            <person name="Boedeker C."/>
            <person name="Pinto D."/>
            <person name="Vollmers J."/>
            <person name="Rivas-Marin E."/>
            <person name="Kohn T."/>
            <person name="Peeters S.H."/>
            <person name="Heuer A."/>
            <person name="Rast P."/>
            <person name="Oberbeckmann S."/>
            <person name="Bunk B."/>
            <person name="Jeske O."/>
            <person name="Meyerdierks A."/>
            <person name="Storesund J.E."/>
            <person name="Kallscheuer N."/>
            <person name="Luecker S."/>
            <person name="Lage O.M."/>
            <person name="Pohl T."/>
            <person name="Merkel B.J."/>
            <person name="Hornburger P."/>
            <person name="Mueller R.-W."/>
            <person name="Bruemmer F."/>
            <person name="Labrenz M."/>
            <person name="Spormann A.M."/>
            <person name="Op den Camp H."/>
            <person name="Overmann J."/>
            <person name="Amann R."/>
            <person name="Jetten M.S.M."/>
            <person name="Mascher T."/>
            <person name="Medema M.H."/>
            <person name="Devos D.P."/>
            <person name="Kaster A.-K."/>
            <person name="Ovreas L."/>
            <person name="Rohde M."/>
            <person name="Galperin M.Y."/>
            <person name="Jogler C."/>
        </authorList>
    </citation>
    <scope>NUCLEOTIDE SEQUENCE [LARGE SCALE GENOMIC DNA]</scope>
    <source>
        <strain evidence="2 3">Pan181</strain>
    </source>
</reference>
<dbReference type="PROSITE" id="PS51746">
    <property type="entry name" value="PPM_2"/>
    <property type="match status" value="1"/>
</dbReference>
<dbReference type="OrthoDB" id="261518at2"/>
<keyword evidence="3" id="KW-1185">Reference proteome</keyword>
<dbReference type="KEGG" id="amuc:Pan181_09630"/>
<evidence type="ECO:0000313" key="3">
    <source>
        <dbReference type="Proteomes" id="UP000315750"/>
    </source>
</evidence>
<dbReference type="CDD" id="cd00143">
    <property type="entry name" value="PP2Cc"/>
    <property type="match status" value="1"/>
</dbReference>
<dbReference type="Gene3D" id="3.60.40.10">
    <property type="entry name" value="PPM-type phosphatase domain"/>
    <property type="match status" value="1"/>
</dbReference>
<dbReference type="EMBL" id="CP036278">
    <property type="protein sequence ID" value="QDU54780.1"/>
    <property type="molecule type" value="Genomic_DNA"/>
</dbReference>
<evidence type="ECO:0000259" key="1">
    <source>
        <dbReference type="PROSITE" id="PS51746"/>
    </source>
</evidence>
<dbReference type="Proteomes" id="UP000315750">
    <property type="component" value="Chromosome"/>
</dbReference>
<dbReference type="GO" id="GO:0016787">
    <property type="term" value="F:hydrolase activity"/>
    <property type="evidence" value="ECO:0007669"/>
    <property type="project" value="UniProtKB-KW"/>
</dbReference>
<gene>
    <name evidence="2" type="ORF">Pan181_09630</name>
</gene>
<dbReference type="AlphaFoldDB" id="A0A518AJ90"/>
<feature type="domain" description="PPM-type phosphatase" evidence="1">
    <location>
        <begin position="44"/>
        <end position="285"/>
    </location>
</feature>
<name>A0A518AJ90_9BACT</name>
<dbReference type="SMART" id="SM00331">
    <property type="entry name" value="PP2C_SIG"/>
    <property type="match status" value="1"/>
</dbReference>
<dbReference type="SUPFAM" id="SSF81606">
    <property type="entry name" value="PP2C-like"/>
    <property type="match status" value="1"/>
</dbReference>
<proteinExistence type="predicted"/>
<dbReference type="Pfam" id="PF13672">
    <property type="entry name" value="PP2C_2"/>
    <property type="match status" value="1"/>
</dbReference>
<keyword evidence="2" id="KW-0378">Hydrolase</keyword>
<organism evidence="2 3">
    <name type="scientific">Aeoliella mucimassa</name>
    <dbReference type="NCBI Taxonomy" id="2527972"/>
    <lineage>
        <taxon>Bacteria</taxon>
        <taxon>Pseudomonadati</taxon>
        <taxon>Planctomycetota</taxon>
        <taxon>Planctomycetia</taxon>
        <taxon>Pirellulales</taxon>
        <taxon>Lacipirellulaceae</taxon>
        <taxon>Aeoliella</taxon>
    </lineage>
</organism>
<evidence type="ECO:0000313" key="2">
    <source>
        <dbReference type="EMBL" id="QDU54780.1"/>
    </source>
</evidence>
<dbReference type="SMART" id="SM00332">
    <property type="entry name" value="PP2Cc"/>
    <property type="match status" value="1"/>
</dbReference>
<dbReference type="InterPro" id="IPR001932">
    <property type="entry name" value="PPM-type_phosphatase-like_dom"/>
</dbReference>